<feature type="compositionally biased region" description="Low complexity" evidence="1">
    <location>
        <begin position="1"/>
        <end position="15"/>
    </location>
</feature>
<dbReference type="InterPro" id="IPR054448">
    <property type="entry name" value="HTH_put_ascomycetes"/>
</dbReference>
<keyword evidence="4" id="KW-1185">Reference proteome</keyword>
<dbReference type="Proteomes" id="UP000039046">
    <property type="component" value="Unassembled WGS sequence"/>
</dbReference>
<evidence type="ECO:0000313" key="3">
    <source>
        <dbReference type="EMBL" id="CEJ88619.1"/>
    </source>
</evidence>
<sequence>MGSGASKAARSGAARQYPTRAPGAAAQTVGQTARRATAPPTVGEVPQNEAPQADSIDPDYMPGGFSKRLNDMGVVTPNPTFSPSSRAGGPPLEHVDMPAGPMFPPSRRNPTLSVLDSRRALQKLADEDLEEMNRLGNKASRRFMDTRTLVDALELMGRGQNPRDVEKRFGLKEGLLDKLGKSNVVEHIAR</sequence>
<organism evidence="3 4">
    <name type="scientific">[Torrubiella] hemipterigena</name>
    <dbReference type="NCBI Taxonomy" id="1531966"/>
    <lineage>
        <taxon>Eukaryota</taxon>
        <taxon>Fungi</taxon>
        <taxon>Dikarya</taxon>
        <taxon>Ascomycota</taxon>
        <taxon>Pezizomycotina</taxon>
        <taxon>Sordariomycetes</taxon>
        <taxon>Hypocreomycetidae</taxon>
        <taxon>Hypocreales</taxon>
        <taxon>Clavicipitaceae</taxon>
        <taxon>Clavicipitaceae incertae sedis</taxon>
        <taxon>'Torrubiella' clade</taxon>
    </lineage>
</organism>
<evidence type="ECO:0000259" key="2">
    <source>
        <dbReference type="Pfam" id="PF22943"/>
    </source>
</evidence>
<dbReference type="STRING" id="1531966.A0A0A1T258"/>
<protein>
    <recommendedName>
        <fullName evidence="2">Helix-turn-helix domain-containing protein</fullName>
    </recommendedName>
</protein>
<feature type="domain" description="Helix-turn-helix" evidence="2">
    <location>
        <begin position="143"/>
        <end position="187"/>
    </location>
</feature>
<name>A0A0A1T258_9HYPO</name>
<feature type="region of interest" description="Disordered" evidence="1">
    <location>
        <begin position="1"/>
        <end position="111"/>
    </location>
</feature>
<evidence type="ECO:0000313" key="4">
    <source>
        <dbReference type="Proteomes" id="UP000039046"/>
    </source>
</evidence>
<dbReference type="EMBL" id="CDHN01000002">
    <property type="protein sequence ID" value="CEJ88619.1"/>
    <property type="molecule type" value="Genomic_DNA"/>
</dbReference>
<dbReference type="AlphaFoldDB" id="A0A0A1T258"/>
<dbReference type="HOGENOM" id="CLU_087328_1_0_1"/>
<dbReference type="Pfam" id="PF22943">
    <property type="entry name" value="HTH_68"/>
    <property type="match status" value="1"/>
</dbReference>
<accession>A0A0A1T258</accession>
<proteinExistence type="predicted"/>
<gene>
    <name evidence="3" type="ORF">VHEMI04770</name>
</gene>
<reference evidence="3 4" key="1">
    <citation type="journal article" date="2015" name="Genome Announc.">
        <title>Draft Genome Sequence and Gene Annotation of the Entomopathogenic Fungus Verticillium hemipterigenum.</title>
        <authorList>
            <person name="Horn F."/>
            <person name="Habel A."/>
            <person name="Scharf D.H."/>
            <person name="Dworschak J."/>
            <person name="Brakhage A.A."/>
            <person name="Guthke R."/>
            <person name="Hertweck C."/>
            <person name="Linde J."/>
        </authorList>
    </citation>
    <scope>NUCLEOTIDE SEQUENCE [LARGE SCALE GENOMIC DNA]</scope>
</reference>
<dbReference type="OrthoDB" id="4085451at2759"/>
<evidence type="ECO:0000256" key="1">
    <source>
        <dbReference type="SAM" id="MobiDB-lite"/>
    </source>
</evidence>